<keyword evidence="4" id="KW-0964">Secreted</keyword>
<evidence type="ECO:0000259" key="6">
    <source>
        <dbReference type="PROSITE" id="PS50035"/>
    </source>
</evidence>
<name>A0A1H9U941_9RHOB</name>
<evidence type="ECO:0000256" key="2">
    <source>
        <dbReference type="ARBA" id="ARBA00004613"/>
    </source>
</evidence>
<dbReference type="GO" id="GO:0030572">
    <property type="term" value="F:phosphatidyltransferase activity"/>
    <property type="evidence" value="ECO:0007669"/>
    <property type="project" value="UniProtKB-ARBA"/>
</dbReference>
<dbReference type="EMBL" id="FOGU01000005">
    <property type="protein sequence ID" value="SES05852.1"/>
    <property type="molecule type" value="Genomic_DNA"/>
</dbReference>
<dbReference type="GO" id="GO:0005576">
    <property type="term" value="C:extracellular region"/>
    <property type="evidence" value="ECO:0007669"/>
    <property type="project" value="UniProtKB-SubCell"/>
</dbReference>
<dbReference type="CDD" id="cd09105">
    <property type="entry name" value="PLDc_vPLD1_2_like_2"/>
    <property type="match status" value="1"/>
</dbReference>
<dbReference type="PANTHER" id="PTHR21248">
    <property type="entry name" value="CARDIOLIPIN SYNTHASE"/>
    <property type="match status" value="1"/>
</dbReference>
<accession>A0A1H9U941</accession>
<dbReference type="Pfam" id="PF13091">
    <property type="entry name" value="PLDc_2"/>
    <property type="match status" value="1"/>
</dbReference>
<evidence type="ECO:0000313" key="8">
    <source>
        <dbReference type="Proteomes" id="UP000198885"/>
    </source>
</evidence>
<dbReference type="InterPro" id="IPR001736">
    <property type="entry name" value="PLipase_D/transphosphatidylase"/>
</dbReference>
<proteinExistence type="predicted"/>
<comment type="subcellular location">
    <subcellularLocation>
        <location evidence="2">Secreted</location>
    </subcellularLocation>
</comment>
<dbReference type="InterPro" id="IPR025202">
    <property type="entry name" value="PLD-like_dom"/>
</dbReference>
<dbReference type="Gene3D" id="3.30.870.10">
    <property type="entry name" value="Endonuclease Chain A"/>
    <property type="match status" value="2"/>
</dbReference>
<dbReference type="RefSeq" id="WP_092692852.1">
    <property type="nucleotide sequence ID" value="NZ_CBDDGO010000004.1"/>
</dbReference>
<comment type="function">
    <text evidence="1">Could be a virulence factor.</text>
</comment>
<organism evidence="7 8">
    <name type="scientific">Tranquillimonas rosea</name>
    <dbReference type="NCBI Taxonomy" id="641238"/>
    <lineage>
        <taxon>Bacteria</taxon>
        <taxon>Pseudomonadati</taxon>
        <taxon>Pseudomonadota</taxon>
        <taxon>Alphaproteobacteria</taxon>
        <taxon>Rhodobacterales</taxon>
        <taxon>Roseobacteraceae</taxon>
        <taxon>Tranquillimonas</taxon>
    </lineage>
</organism>
<protein>
    <recommendedName>
        <fullName evidence="3">Phospholipase D</fullName>
    </recommendedName>
    <alternativeName>
        <fullName evidence="5">Choline phosphatase</fullName>
    </alternativeName>
</protein>
<feature type="domain" description="PLD phosphodiesterase" evidence="6">
    <location>
        <begin position="406"/>
        <end position="433"/>
    </location>
</feature>
<feature type="domain" description="PLD phosphodiesterase" evidence="6">
    <location>
        <begin position="192"/>
        <end position="219"/>
    </location>
</feature>
<reference evidence="7 8" key="1">
    <citation type="submission" date="2016-10" db="EMBL/GenBank/DDBJ databases">
        <authorList>
            <person name="de Groot N.N."/>
        </authorList>
    </citation>
    <scope>NUCLEOTIDE SEQUENCE [LARGE SCALE GENOMIC DNA]</scope>
    <source>
        <strain evidence="7 8">DSM 23042</strain>
    </source>
</reference>
<dbReference type="GO" id="GO:0032049">
    <property type="term" value="P:cardiolipin biosynthetic process"/>
    <property type="evidence" value="ECO:0007669"/>
    <property type="project" value="UniProtKB-ARBA"/>
</dbReference>
<dbReference type="SUPFAM" id="SSF56024">
    <property type="entry name" value="Phospholipase D/nuclease"/>
    <property type="match status" value="2"/>
</dbReference>
<sequence length="522" mass="58921">MSKDSDRHTDTGPQLLLTAAEAFPAFEELVLEARERLRLGFRVFDLSTRLRSEAGRAIGEDWFDLMAHLMGRGVSVDLLLSDFDPITHHDMHAATWRSLRQFWAAAEISGQPDRLTVHDGLHPAKVGFLPRLLFWPMIRSEQSEVCEQLNEMEPSRRDAALRDMPLLAPLLKSDDDGTLRPKSHFHGLPTLYPATHHQKIAVVDEDALYIGGLDLDERRYDTPSHERPAAETWHDVQIIARGEPAVAAARHFDTLPQRIRGRMPARQTEGGIVTTASAMRDRSALVTFGPRPLENSIRKALLQEIASARSMIFIETQFFRDRYVSHALAKAARKHPNLRLIMVLPAAPDKLAFEKRKKLDVRFGEYLQARCVRKVRRAFGRRCFIAAPVQTRRRDTGGRDSYAAAPLIYVHAKLAVFDDHAAVVSSANMNGRSMKWDTEAGIRISDAADVAGIRRKTMEHWLPDDISEDCFVDETAVTCWRELAEDNLARKPQDRRGFLLPYDAAPAEQLGMPLPGVPEEMV</sequence>
<dbReference type="Proteomes" id="UP000198885">
    <property type="component" value="Unassembled WGS sequence"/>
</dbReference>
<evidence type="ECO:0000256" key="4">
    <source>
        <dbReference type="ARBA" id="ARBA00022525"/>
    </source>
</evidence>
<evidence type="ECO:0000313" key="7">
    <source>
        <dbReference type="EMBL" id="SES05852.1"/>
    </source>
</evidence>
<evidence type="ECO:0000256" key="1">
    <source>
        <dbReference type="ARBA" id="ARBA00003145"/>
    </source>
</evidence>
<dbReference type="Pfam" id="PF00614">
    <property type="entry name" value="PLDc"/>
    <property type="match status" value="1"/>
</dbReference>
<gene>
    <name evidence="7" type="ORF">SAMN04490244_105113</name>
</gene>
<dbReference type="PROSITE" id="PS50035">
    <property type="entry name" value="PLD"/>
    <property type="match status" value="2"/>
</dbReference>
<dbReference type="AlphaFoldDB" id="A0A1H9U941"/>
<dbReference type="STRING" id="641238.SAMN04490244_105113"/>
<dbReference type="PANTHER" id="PTHR21248:SF22">
    <property type="entry name" value="PHOSPHOLIPASE D"/>
    <property type="match status" value="1"/>
</dbReference>
<keyword evidence="8" id="KW-1185">Reference proteome</keyword>
<evidence type="ECO:0000256" key="3">
    <source>
        <dbReference type="ARBA" id="ARBA00018392"/>
    </source>
</evidence>
<dbReference type="SMART" id="SM00155">
    <property type="entry name" value="PLDc"/>
    <property type="match status" value="2"/>
</dbReference>
<evidence type="ECO:0000256" key="5">
    <source>
        <dbReference type="ARBA" id="ARBA00029594"/>
    </source>
</evidence>
<dbReference type="OrthoDB" id="8828485at2"/>